<proteinExistence type="predicted"/>
<evidence type="ECO:0000313" key="2">
    <source>
        <dbReference type="Proteomes" id="UP000184314"/>
    </source>
</evidence>
<dbReference type="STRING" id="228958.SAMN04488007_3701"/>
<dbReference type="RefSeq" id="WP_073246980.1">
    <property type="nucleotide sequence ID" value="NZ_FQZX01000004.1"/>
</dbReference>
<reference evidence="2" key="1">
    <citation type="submission" date="2016-11" db="EMBL/GenBank/DDBJ databases">
        <authorList>
            <person name="Varghese N."/>
            <person name="Submissions S."/>
        </authorList>
    </citation>
    <scope>NUCLEOTIDE SEQUENCE [LARGE SCALE GENOMIC DNA]</scope>
    <source>
        <strain evidence="2">DSM 16478</strain>
    </source>
</reference>
<dbReference type="EMBL" id="FQZX01000004">
    <property type="protein sequence ID" value="SHK73123.1"/>
    <property type="molecule type" value="Genomic_DNA"/>
</dbReference>
<accession>A0A1M6UVC3</accession>
<dbReference type="Proteomes" id="UP000184314">
    <property type="component" value="Unassembled WGS sequence"/>
</dbReference>
<gene>
    <name evidence="1" type="ORF">SAMN04488007_3701</name>
</gene>
<name>A0A1M6UVC3_9FLAO</name>
<evidence type="ECO:0000313" key="1">
    <source>
        <dbReference type="EMBL" id="SHK73123.1"/>
    </source>
</evidence>
<dbReference type="OrthoDB" id="1440157at2"/>
<organism evidence="1 2">
    <name type="scientific">Maribacter aquivivus</name>
    <dbReference type="NCBI Taxonomy" id="228958"/>
    <lineage>
        <taxon>Bacteria</taxon>
        <taxon>Pseudomonadati</taxon>
        <taxon>Bacteroidota</taxon>
        <taxon>Flavobacteriia</taxon>
        <taxon>Flavobacteriales</taxon>
        <taxon>Flavobacteriaceae</taxon>
        <taxon>Maribacter</taxon>
    </lineage>
</organism>
<protein>
    <submittedName>
        <fullName evidence="1">Uncharacterized protein</fullName>
    </submittedName>
</protein>
<keyword evidence="2" id="KW-1185">Reference proteome</keyword>
<sequence length="171" mass="19171">MKTPLILIASIFLFLTSCSESKPVKFERDGVSITSPTGWGITDEENIDDLGYYLSVEKDGFDSSGIITITWVNGEMDINEWVDIYKEELVNNIIYKNSKLNFKSIVEGSFNDINSTSLKFTASILGLDHEGDIHFFYEGDKTFAILIQQATEDNAANKPGFDLIEKSFSVE</sequence>
<dbReference type="AlphaFoldDB" id="A0A1M6UVC3"/>
<dbReference type="PROSITE" id="PS51257">
    <property type="entry name" value="PROKAR_LIPOPROTEIN"/>
    <property type="match status" value="1"/>
</dbReference>